<comment type="catalytic activity">
    <reaction evidence="11">
        <text>L-seryl-[protein] + ATP = O-phospho-L-seryl-[protein] + ADP + H(+)</text>
        <dbReference type="Rhea" id="RHEA:17989"/>
        <dbReference type="Rhea" id="RHEA-COMP:9863"/>
        <dbReference type="Rhea" id="RHEA-COMP:11604"/>
        <dbReference type="ChEBI" id="CHEBI:15378"/>
        <dbReference type="ChEBI" id="CHEBI:29999"/>
        <dbReference type="ChEBI" id="CHEBI:30616"/>
        <dbReference type="ChEBI" id="CHEBI:83421"/>
        <dbReference type="ChEBI" id="CHEBI:456216"/>
        <dbReference type="EC" id="2.7.11.1"/>
    </reaction>
</comment>
<dbReference type="PROSITE" id="PS50088">
    <property type="entry name" value="ANK_REPEAT"/>
    <property type="match status" value="1"/>
</dbReference>
<feature type="repeat" description="ANK" evidence="12">
    <location>
        <begin position="70"/>
        <end position="102"/>
    </location>
</feature>
<proteinExistence type="inferred from homology"/>
<dbReference type="SUPFAM" id="SSF48403">
    <property type="entry name" value="Ankyrin repeat"/>
    <property type="match status" value="1"/>
</dbReference>
<name>A0A5N5L8Z0_9ROSI</name>
<sequence length="448" mass="50782">MSSDTPSSAADTKTAGSSSSSSETTTDKQKEKARVSRTSLILWHAHQNDAAAVRKLLEEDPSLVRAMDYDNRTPLHVASLHGWIDIAQCLIEFGAEVNAQDRWKNTPLADAEGAKKHNMIELLKSYGGLSYPRKLPQDWQGQNGSHYEPKPVPPPLPNKCDWEIEPSELDFTNSNIIGKGSFGEILKAFWRGTPVAVKRILPSLSDDRMVIQDFRHEVILLVKLRHPNIVQFLGAVTERKPLMLITEYLRGGDLHQHLKEKGALSPLAAINFSLDISRGMAYLHNEPNVIVHRDLKPRNVLLVNSNADHLKVGDFGLSKLVKVQNSHDVYKMTGETGSYRYMAPEVFKHRKYDKKVDVFSFAMILYEMLEGEPPFSDFEPYEAAKHVAEGHRPTFHSKGFNISSLKELTDQCWAADMNKRPTFIEIIKRLEKIKENLPPDHHWHLFNP</sequence>
<dbReference type="InterPro" id="IPR002110">
    <property type="entry name" value="Ankyrin_rpt"/>
</dbReference>
<dbReference type="InterPro" id="IPR001245">
    <property type="entry name" value="Ser-Thr/Tyr_kinase_cat_dom"/>
</dbReference>
<dbReference type="InterPro" id="IPR000719">
    <property type="entry name" value="Prot_kinase_dom"/>
</dbReference>
<accession>A0A5N5L8Z0</accession>
<feature type="compositionally biased region" description="Low complexity" evidence="15">
    <location>
        <begin position="7"/>
        <end position="24"/>
    </location>
</feature>
<dbReference type="CDD" id="cd13999">
    <property type="entry name" value="STKc_MAP3K-like"/>
    <property type="match status" value="1"/>
</dbReference>
<keyword evidence="4" id="KW-0808">Transferase</keyword>
<evidence type="ECO:0000256" key="6">
    <source>
        <dbReference type="ARBA" id="ARBA00022741"/>
    </source>
</evidence>
<dbReference type="PROSITE" id="PS50011">
    <property type="entry name" value="PROTEIN_KINASE_DOM"/>
    <property type="match status" value="1"/>
</dbReference>
<dbReference type="PANTHER" id="PTHR44329:SF289">
    <property type="entry name" value="SERINE_THREONINE-PROTEIN KINASE VIK"/>
    <property type="match status" value="1"/>
</dbReference>
<dbReference type="AlphaFoldDB" id="A0A5N5L8Z0"/>
<keyword evidence="3 14" id="KW-0723">Serine/threonine-protein kinase</keyword>
<dbReference type="FunFam" id="1.10.510.10:FF:000355">
    <property type="entry name" value="Integrin-linked protein kinase family"/>
    <property type="match status" value="1"/>
</dbReference>
<evidence type="ECO:0000256" key="14">
    <source>
        <dbReference type="RuleBase" id="RU000304"/>
    </source>
</evidence>
<evidence type="ECO:0000256" key="2">
    <source>
        <dbReference type="ARBA" id="ARBA00012513"/>
    </source>
</evidence>
<dbReference type="EMBL" id="VDCV01000010">
    <property type="protein sequence ID" value="KAB5538496.1"/>
    <property type="molecule type" value="Genomic_DNA"/>
</dbReference>
<evidence type="ECO:0000256" key="4">
    <source>
        <dbReference type="ARBA" id="ARBA00022679"/>
    </source>
</evidence>
<keyword evidence="8 13" id="KW-0067">ATP-binding</keyword>
<dbReference type="PIRSF" id="PIRSF000654">
    <property type="entry name" value="Integrin-linked_kinase"/>
    <property type="match status" value="1"/>
</dbReference>
<dbReference type="PANTHER" id="PTHR44329">
    <property type="entry name" value="SERINE/THREONINE-PROTEIN KINASE TNNI3K-RELATED"/>
    <property type="match status" value="1"/>
</dbReference>
<evidence type="ECO:0000256" key="12">
    <source>
        <dbReference type="PROSITE-ProRule" id="PRU00023"/>
    </source>
</evidence>
<evidence type="ECO:0000256" key="8">
    <source>
        <dbReference type="ARBA" id="ARBA00022840"/>
    </source>
</evidence>
<feature type="domain" description="Protein kinase" evidence="16">
    <location>
        <begin position="171"/>
        <end position="444"/>
    </location>
</feature>
<dbReference type="PROSITE" id="PS00108">
    <property type="entry name" value="PROTEIN_KINASE_ST"/>
    <property type="match status" value="1"/>
</dbReference>
<evidence type="ECO:0000256" key="3">
    <source>
        <dbReference type="ARBA" id="ARBA00022527"/>
    </source>
</evidence>
<dbReference type="GO" id="GO:0005737">
    <property type="term" value="C:cytoplasm"/>
    <property type="evidence" value="ECO:0007669"/>
    <property type="project" value="UniProtKB-ARBA"/>
</dbReference>
<keyword evidence="6 13" id="KW-0547">Nucleotide-binding</keyword>
<dbReference type="InterPro" id="IPR036770">
    <property type="entry name" value="Ankyrin_rpt-contain_sf"/>
</dbReference>
<feature type="region of interest" description="Disordered" evidence="15">
    <location>
        <begin position="1"/>
        <end position="33"/>
    </location>
</feature>
<evidence type="ECO:0000256" key="13">
    <source>
        <dbReference type="PROSITE-ProRule" id="PRU10141"/>
    </source>
</evidence>
<dbReference type="InterPro" id="IPR017441">
    <property type="entry name" value="Protein_kinase_ATP_BS"/>
</dbReference>
<evidence type="ECO:0000256" key="7">
    <source>
        <dbReference type="ARBA" id="ARBA00022777"/>
    </source>
</evidence>
<evidence type="ECO:0000313" key="17">
    <source>
        <dbReference type="EMBL" id="KAB5538496.1"/>
    </source>
</evidence>
<dbReference type="InterPro" id="IPR008271">
    <property type="entry name" value="Ser/Thr_kinase_AS"/>
</dbReference>
<evidence type="ECO:0000256" key="10">
    <source>
        <dbReference type="ARBA" id="ARBA00047899"/>
    </source>
</evidence>
<evidence type="ECO:0000313" key="18">
    <source>
        <dbReference type="Proteomes" id="UP000326939"/>
    </source>
</evidence>
<evidence type="ECO:0000256" key="9">
    <source>
        <dbReference type="ARBA" id="ARBA00023043"/>
    </source>
</evidence>
<evidence type="ECO:0000256" key="5">
    <source>
        <dbReference type="ARBA" id="ARBA00022737"/>
    </source>
</evidence>
<dbReference type="EC" id="2.7.11.1" evidence="2"/>
<comment type="caution">
    <text evidence="17">The sequence shown here is derived from an EMBL/GenBank/DDBJ whole genome shotgun (WGS) entry which is preliminary data.</text>
</comment>
<comment type="similarity">
    <text evidence="1">Belongs to the protein kinase superfamily. TKL Ser/Thr protein kinase family.</text>
</comment>
<keyword evidence="5" id="KW-0677">Repeat</keyword>
<dbReference type="SUPFAM" id="SSF56112">
    <property type="entry name" value="Protein kinase-like (PK-like)"/>
    <property type="match status" value="1"/>
</dbReference>
<keyword evidence="9 12" id="KW-0040">ANK repeat</keyword>
<keyword evidence="7" id="KW-0418">Kinase</keyword>
<evidence type="ECO:0000256" key="11">
    <source>
        <dbReference type="ARBA" id="ARBA00048679"/>
    </source>
</evidence>
<reference evidence="18" key="1">
    <citation type="journal article" date="2019" name="Gigascience">
        <title>De novo genome assembly of the endangered Acer yangbiense, a plant species with extremely small populations endemic to Yunnan Province, China.</title>
        <authorList>
            <person name="Yang J."/>
            <person name="Wariss H.M."/>
            <person name="Tao L."/>
            <person name="Zhang R."/>
            <person name="Yun Q."/>
            <person name="Hollingsworth P."/>
            <person name="Dao Z."/>
            <person name="Luo G."/>
            <person name="Guo H."/>
            <person name="Ma Y."/>
            <person name="Sun W."/>
        </authorList>
    </citation>
    <scope>NUCLEOTIDE SEQUENCE [LARGE SCALE GENOMIC DNA]</scope>
    <source>
        <strain evidence="18">cv. br00</strain>
    </source>
</reference>
<evidence type="ECO:0000256" key="15">
    <source>
        <dbReference type="SAM" id="MobiDB-lite"/>
    </source>
</evidence>
<evidence type="ECO:0000259" key="16">
    <source>
        <dbReference type="PROSITE" id="PS50011"/>
    </source>
</evidence>
<dbReference type="Gene3D" id="1.25.40.20">
    <property type="entry name" value="Ankyrin repeat-containing domain"/>
    <property type="match status" value="1"/>
</dbReference>
<organism evidence="17 18">
    <name type="scientific">Salix brachista</name>
    <dbReference type="NCBI Taxonomy" id="2182728"/>
    <lineage>
        <taxon>Eukaryota</taxon>
        <taxon>Viridiplantae</taxon>
        <taxon>Streptophyta</taxon>
        <taxon>Embryophyta</taxon>
        <taxon>Tracheophyta</taxon>
        <taxon>Spermatophyta</taxon>
        <taxon>Magnoliopsida</taxon>
        <taxon>eudicotyledons</taxon>
        <taxon>Gunneridae</taxon>
        <taxon>Pentapetalae</taxon>
        <taxon>rosids</taxon>
        <taxon>fabids</taxon>
        <taxon>Malpighiales</taxon>
        <taxon>Salicaceae</taxon>
        <taxon>Saliceae</taxon>
        <taxon>Salix</taxon>
    </lineage>
</organism>
<dbReference type="FunFam" id="3.30.200.20:FF:000180">
    <property type="entry name" value="serine/threonine-protein kinase STY46-like"/>
    <property type="match status" value="1"/>
</dbReference>
<dbReference type="Proteomes" id="UP000326939">
    <property type="component" value="Chromosome 10"/>
</dbReference>
<dbReference type="PROSITE" id="PS50297">
    <property type="entry name" value="ANK_REP_REGION"/>
    <property type="match status" value="1"/>
</dbReference>
<keyword evidence="18" id="KW-1185">Reference proteome</keyword>
<dbReference type="InterPro" id="IPR011009">
    <property type="entry name" value="Kinase-like_dom_sf"/>
</dbReference>
<feature type="binding site" evidence="13">
    <location>
        <position position="198"/>
    </location>
    <ligand>
        <name>ATP</name>
        <dbReference type="ChEBI" id="CHEBI:30616"/>
    </ligand>
</feature>
<dbReference type="GO" id="GO:0004674">
    <property type="term" value="F:protein serine/threonine kinase activity"/>
    <property type="evidence" value="ECO:0007669"/>
    <property type="project" value="UniProtKB-KW"/>
</dbReference>
<dbReference type="GO" id="GO:0005524">
    <property type="term" value="F:ATP binding"/>
    <property type="evidence" value="ECO:0007669"/>
    <property type="project" value="UniProtKB-UniRule"/>
</dbReference>
<gene>
    <name evidence="17" type="ORF">DKX38_016029</name>
</gene>
<dbReference type="InterPro" id="IPR051681">
    <property type="entry name" value="Ser/Thr_Kinases-Pseudokinases"/>
</dbReference>
<dbReference type="Gene3D" id="1.10.510.10">
    <property type="entry name" value="Transferase(Phosphotransferase) domain 1"/>
    <property type="match status" value="1"/>
</dbReference>
<dbReference type="PROSITE" id="PS00107">
    <property type="entry name" value="PROTEIN_KINASE_ATP"/>
    <property type="match status" value="1"/>
</dbReference>
<dbReference type="Pfam" id="PF12796">
    <property type="entry name" value="Ank_2"/>
    <property type="match status" value="1"/>
</dbReference>
<dbReference type="Pfam" id="PF07714">
    <property type="entry name" value="PK_Tyr_Ser-Thr"/>
    <property type="match status" value="1"/>
</dbReference>
<protein>
    <recommendedName>
        <fullName evidence="2">non-specific serine/threonine protein kinase</fullName>
        <ecNumber evidence="2">2.7.11.1</ecNumber>
    </recommendedName>
</protein>
<comment type="catalytic activity">
    <reaction evidence="10">
        <text>L-threonyl-[protein] + ATP = O-phospho-L-threonyl-[protein] + ADP + H(+)</text>
        <dbReference type="Rhea" id="RHEA:46608"/>
        <dbReference type="Rhea" id="RHEA-COMP:11060"/>
        <dbReference type="Rhea" id="RHEA-COMP:11605"/>
        <dbReference type="ChEBI" id="CHEBI:15378"/>
        <dbReference type="ChEBI" id="CHEBI:30013"/>
        <dbReference type="ChEBI" id="CHEBI:30616"/>
        <dbReference type="ChEBI" id="CHEBI:61977"/>
        <dbReference type="ChEBI" id="CHEBI:456216"/>
        <dbReference type="EC" id="2.7.11.1"/>
    </reaction>
</comment>
<dbReference type="SMART" id="SM00220">
    <property type="entry name" value="S_TKc"/>
    <property type="match status" value="1"/>
</dbReference>
<dbReference type="SMART" id="SM00248">
    <property type="entry name" value="ANK"/>
    <property type="match status" value="1"/>
</dbReference>
<evidence type="ECO:0000256" key="1">
    <source>
        <dbReference type="ARBA" id="ARBA00005843"/>
    </source>
</evidence>